<accession>A0A9D1AG77</accession>
<keyword evidence="1" id="KW-0812">Transmembrane</keyword>
<dbReference type="InterPro" id="IPR025373">
    <property type="entry name" value="DUF4363"/>
</dbReference>
<sequence length="125" mass="14404">MVRSICLTLAATVACIAFFIFVDIYLGHEFDEFYGAVETLYEKVEDATANSTDADAVRAMWSDKKSKLHMFIPHNDIAYVDYRLNEAFSYIYTDDYPLALANLEIVKRMAQTLPDNYRLKLENIL</sequence>
<gene>
    <name evidence="2" type="ORF">IAB90_05115</name>
</gene>
<evidence type="ECO:0000313" key="2">
    <source>
        <dbReference type="EMBL" id="HIR39748.1"/>
    </source>
</evidence>
<comment type="caution">
    <text evidence="2">The sequence shown here is derived from an EMBL/GenBank/DDBJ whole genome shotgun (WGS) entry which is preliminary data.</text>
</comment>
<reference evidence="2" key="2">
    <citation type="journal article" date="2021" name="PeerJ">
        <title>Extensive microbial diversity within the chicken gut microbiome revealed by metagenomics and culture.</title>
        <authorList>
            <person name="Gilroy R."/>
            <person name="Ravi A."/>
            <person name="Getino M."/>
            <person name="Pursley I."/>
            <person name="Horton D.L."/>
            <person name="Alikhan N.F."/>
            <person name="Baker D."/>
            <person name="Gharbi K."/>
            <person name="Hall N."/>
            <person name="Watson M."/>
            <person name="Adriaenssens E.M."/>
            <person name="Foster-Nyarko E."/>
            <person name="Jarju S."/>
            <person name="Secka A."/>
            <person name="Antonio M."/>
            <person name="Oren A."/>
            <person name="Chaudhuri R.R."/>
            <person name="La Ragione R."/>
            <person name="Hildebrand F."/>
            <person name="Pallen M.J."/>
        </authorList>
    </citation>
    <scope>NUCLEOTIDE SEQUENCE</scope>
    <source>
        <strain evidence="2">ChiW25-3613</strain>
    </source>
</reference>
<proteinExistence type="predicted"/>
<dbReference type="Proteomes" id="UP000824179">
    <property type="component" value="Unassembled WGS sequence"/>
</dbReference>
<protein>
    <submittedName>
        <fullName evidence="2">DUF4363 family protein</fullName>
    </submittedName>
</protein>
<reference evidence="2" key="1">
    <citation type="submission" date="2020-10" db="EMBL/GenBank/DDBJ databases">
        <authorList>
            <person name="Gilroy R."/>
        </authorList>
    </citation>
    <scope>NUCLEOTIDE SEQUENCE</scope>
    <source>
        <strain evidence="2">ChiW25-3613</strain>
    </source>
</reference>
<dbReference type="PROSITE" id="PS51257">
    <property type="entry name" value="PROKAR_LIPOPROTEIN"/>
    <property type="match status" value="1"/>
</dbReference>
<dbReference type="AlphaFoldDB" id="A0A9D1AG77"/>
<organism evidence="2 3">
    <name type="scientific">Candidatus Coproplasma stercoripullorum</name>
    <dbReference type="NCBI Taxonomy" id="2840751"/>
    <lineage>
        <taxon>Bacteria</taxon>
        <taxon>Bacillati</taxon>
        <taxon>Bacillota</taxon>
        <taxon>Clostridia</taxon>
        <taxon>Eubacteriales</taxon>
        <taxon>Candidatus Coproplasma</taxon>
    </lineage>
</organism>
<dbReference type="EMBL" id="DVHB01000085">
    <property type="protein sequence ID" value="HIR39748.1"/>
    <property type="molecule type" value="Genomic_DNA"/>
</dbReference>
<dbReference type="Pfam" id="PF14276">
    <property type="entry name" value="DUF4363"/>
    <property type="match status" value="1"/>
</dbReference>
<evidence type="ECO:0000313" key="3">
    <source>
        <dbReference type="Proteomes" id="UP000824179"/>
    </source>
</evidence>
<name>A0A9D1AG77_9FIRM</name>
<feature type="transmembrane region" description="Helical" evidence="1">
    <location>
        <begin position="7"/>
        <end position="26"/>
    </location>
</feature>
<keyword evidence="1" id="KW-0472">Membrane</keyword>
<evidence type="ECO:0000256" key="1">
    <source>
        <dbReference type="SAM" id="Phobius"/>
    </source>
</evidence>
<keyword evidence="1" id="KW-1133">Transmembrane helix</keyword>